<sequence>MIQTGRKNGYSEPKQRKQRNKQPHRNGNGDRHRKADRAPSIGPPGRFRLRRRQVQDWCKLRPIPGDMWFVWQKYFANDWEIYDTLNREVVALGSKMMMKKQLRSLCPARVEPVEAVIGVEFELALAGD</sequence>
<dbReference type="AlphaFoldDB" id="A0A1F5FIX6"/>
<dbReference type="Proteomes" id="UP000176682">
    <property type="component" value="Unassembled WGS sequence"/>
</dbReference>
<evidence type="ECO:0000313" key="3">
    <source>
        <dbReference type="Proteomes" id="UP000176682"/>
    </source>
</evidence>
<accession>A0A1F5FIX6</accession>
<gene>
    <name evidence="2" type="ORF">A2368_02260</name>
</gene>
<reference evidence="2 3" key="1">
    <citation type="journal article" date="2016" name="Nat. Commun.">
        <title>Thousands of microbial genomes shed light on interconnected biogeochemical processes in an aquifer system.</title>
        <authorList>
            <person name="Anantharaman K."/>
            <person name="Brown C.T."/>
            <person name="Hug L.A."/>
            <person name="Sharon I."/>
            <person name="Castelle C.J."/>
            <person name="Probst A.J."/>
            <person name="Thomas B.C."/>
            <person name="Singh A."/>
            <person name="Wilkins M.J."/>
            <person name="Karaoz U."/>
            <person name="Brodie E.L."/>
            <person name="Williams K.H."/>
            <person name="Hubbard S.S."/>
            <person name="Banfield J.F."/>
        </authorList>
    </citation>
    <scope>NUCLEOTIDE SEQUENCE [LARGE SCALE GENOMIC DNA]</scope>
</reference>
<dbReference type="EMBL" id="MFAM01000017">
    <property type="protein sequence ID" value="OGD79541.1"/>
    <property type="molecule type" value="Genomic_DNA"/>
</dbReference>
<protein>
    <submittedName>
        <fullName evidence="2">Uncharacterized protein</fullName>
    </submittedName>
</protein>
<comment type="caution">
    <text evidence="2">The sequence shown here is derived from an EMBL/GenBank/DDBJ whole genome shotgun (WGS) entry which is preliminary data.</text>
</comment>
<evidence type="ECO:0000313" key="2">
    <source>
        <dbReference type="EMBL" id="OGD79541.1"/>
    </source>
</evidence>
<organism evidence="2 3">
    <name type="scientific">Candidatus Collierbacteria bacterium RIFOXYB1_FULL_49_13</name>
    <dbReference type="NCBI Taxonomy" id="1817728"/>
    <lineage>
        <taxon>Bacteria</taxon>
        <taxon>Candidatus Collieribacteriota</taxon>
    </lineage>
</organism>
<feature type="region of interest" description="Disordered" evidence="1">
    <location>
        <begin position="1"/>
        <end position="46"/>
    </location>
</feature>
<proteinExistence type="predicted"/>
<evidence type="ECO:0000256" key="1">
    <source>
        <dbReference type="SAM" id="MobiDB-lite"/>
    </source>
</evidence>
<name>A0A1F5FIX6_9BACT</name>